<keyword evidence="2" id="KW-1185">Reference proteome</keyword>
<dbReference type="AlphaFoldDB" id="A0A8H6IQ02"/>
<proteinExistence type="predicted"/>
<dbReference type="Proteomes" id="UP000639643">
    <property type="component" value="Unassembled WGS sequence"/>
</dbReference>
<dbReference type="OrthoDB" id="5100628at2759"/>
<name>A0A8H6IQ02_9PEZI</name>
<accession>A0A8H6IQ02</accession>
<protein>
    <submittedName>
        <fullName evidence="1">Uncharacterized protein</fullName>
    </submittedName>
</protein>
<organism evidence="1 2">
    <name type="scientific">Colletotrichum musicola</name>
    <dbReference type="NCBI Taxonomy" id="2175873"/>
    <lineage>
        <taxon>Eukaryota</taxon>
        <taxon>Fungi</taxon>
        <taxon>Dikarya</taxon>
        <taxon>Ascomycota</taxon>
        <taxon>Pezizomycotina</taxon>
        <taxon>Sordariomycetes</taxon>
        <taxon>Hypocreomycetidae</taxon>
        <taxon>Glomerellales</taxon>
        <taxon>Glomerellaceae</taxon>
        <taxon>Colletotrichum</taxon>
        <taxon>Colletotrichum orchidearum species complex</taxon>
    </lineage>
</organism>
<comment type="caution">
    <text evidence="1">The sequence shown here is derived from an EMBL/GenBank/DDBJ whole genome shotgun (WGS) entry which is preliminary data.</text>
</comment>
<gene>
    <name evidence="1" type="ORF">CMUS01_16284</name>
</gene>
<dbReference type="EMBL" id="WIGM01001732">
    <property type="protein sequence ID" value="KAF6790319.1"/>
    <property type="molecule type" value="Genomic_DNA"/>
</dbReference>
<reference evidence="1" key="1">
    <citation type="journal article" date="2020" name="Phytopathology">
        <title>Genome Sequence Resources of Colletotrichum truncatum, C. plurivorum, C. musicola, and C. sojae: Four Species Pathogenic to Soybean (Glycine max).</title>
        <authorList>
            <person name="Rogerio F."/>
            <person name="Boufleur T.R."/>
            <person name="Ciampi-Guillardi M."/>
            <person name="Sukno S.A."/>
            <person name="Thon M.R."/>
            <person name="Massola Junior N.S."/>
            <person name="Baroncelli R."/>
        </authorList>
    </citation>
    <scope>NUCLEOTIDE SEQUENCE</scope>
    <source>
        <strain evidence="1">LFN0074</strain>
    </source>
</reference>
<evidence type="ECO:0000313" key="1">
    <source>
        <dbReference type="EMBL" id="KAF6790319.1"/>
    </source>
</evidence>
<sequence length="98" mass="11119">MPQLRKATILQPETLGRCGEHKGVNNRILLALGWIQSGSKRATPRTSECKLAATNDLLRLYHDLCSLQRDGRRFIQRVFHSKDEVWVDRCTSIIATGT</sequence>
<evidence type="ECO:0000313" key="2">
    <source>
        <dbReference type="Proteomes" id="UP000639643"/>
    </source>
</evidence>